<reference evidence="7" key="1">
    <citation type="submission" date="2023-04" db="EMBL/GenBank/DDBJ databases">
        <authorList>
            <person name="Vijverberg K."/>
            <person name="Xiong W."/>
            <person name="Schranz E."/>
        </authorList>
    </citation>
    <scope>NUCLEOTIDE SEQUENCE</scope>
</reference>
<sequence>MALVRTNTSNGREPILSPQPLTVQHSQEPVRPLANFPPSMWAGRFTSFSLDNNELEAYANALEGPKEAVRSLITDTTMDATTKLKLIYSLHRLGLLYLYPQEIDAELDQFFKKIDLQYYEQVDLYNISVQFQVFRHHGYNLSSGKSTFCMKRNLTKLAKYLLA</sequence>
<evidence type="ECO:0000256" key="4">
    <source>
        <dbReference type="ARBA" id="ARBA00023239"/>
    </source>
</evidence>
<dbReference type="InterPro" id="IPR001906">
    <property type="entry name" value="Terpene_synth_N"/>
</dbReference>
<dbReference type="InterPro" id="IPR050148">
    <property type="entry name" value="Terpene_synthase-like"/>
</dbReference>
<dbReference type="GO" id="GO:0010333">
    <property type="term" value="F:terpene synthase activity"/>
    <property type="evidence" value="ECO:0007669"/>
    <property type="project" value="InterPro"/>
</dbReference>
<comment type="pathway">
    <text evidence="2">Secondary metabolite biosynthesis; terpenoid biosynthesis.</text>
</comment>
<feature type="compositionally biased region" description="Polar residues" evidence="5">
    <location>
        <begin position="1"/>
        <end position="11"/>
    </location>
</feature>
<evidence type="ECO:0000313" key="8">
    <source>
        <dbReference type="Proteomes" id="UP001177003"/>
    </source>
</evidence>
<evidence type="ECO:0000256" key="1">
    <source>
        <dbReference type="ARBA" id="ARBA00001946"/>
    </source>
</evidence>
<dbReference type="Pfam" id="PF01397">
    <property type="entry name" value="Terpene_synth"/>
    <property type="match status" value="1"/>
</dbReference>
<feature type="region of interest" description="Disordered" evidence="5">
    <location>
        <begin position="1"/>
        <end position="25"/>
    </location>
</feature>
<organism evidence="7 8">
    <name type="scientific">Lactuca saligna</name>
    <name type="common">Willowleaf lettuce</name>
    <dbReference type="NCBI Taxonomy" id="75948"/>
    <lineage>
        <taxon>Eukaryota</taxon>
        <taxon>Viridiplantae</taxon>
        <taxon>Streptophyta</taxon>
        <taxon>Embryophyta</taxon>
        <taxon>Tracheophyta</taxon>
        <taxon>Spermatophyta</taxon>
        <taxon>Magnoliopsida</taxon>
        <taxon>eudicotyledons</taxon>
        <taxon>Gunneridae</taxon>
        <taxon>Pentapetalae</taxon>
        <taxon>asterids</taxon>
        <taxon>campanulids</taxon>
        <taxon>Asterales</taxon>
        <taxon>Asteraceae</taxon>
        <taxon>Cichorioideae</taxon>
        <taxon>Cichorieae</taxon>
        <taxon>Lactucinae</taxon>
        <taxon>Lactuca</taxon>
    </lineage>
</organism>
<dbReference type="Gene3D" id="1.50.10.130">
    <property type="entry name" value="Terpene synthase, N-terminal domain"/>
    <property type="match status" value="1"/>
</dbReference>
<dbReference type="InterPro" id="IPR036965">
    <property type="entry name" value="Terpene_synth_N_sf"/>
</dbReference>
<evidence type="ECO:0000256" key="2">
    <source>
        <dbReference type="ARBA" id="ARBA00004721"/>
    </source>
</evidence>
<evidence type="ECO:0000259" key="6">
    <source>
        <dbReference type="Pfam" id="PF01397"/>
    </source>
</evidence>
<dbReference type="InterPro" id="IPR008949">
    <property type="entry name" value="Isoprenoid_synthase_dom_sf"/>
</dbReference>
<keyword evidence="4" id="KW-0456">Lyase</keyword>
<dbReference type="SUPFAM" id="SSF48239">
    <property type="entry name" value="Terpenoid cyclases/Protein prenyltransferases"/>
    <property type="match status" value="1"/>
</dbReference>
<keyword evidence="3" id="KW-0460">Magnesium</keyword>
<gene>
    <name evidence="7" type="ORF">LSALG_LOCUS5229</name>
</gene>
<name>A0AA35YAW3_LACSI</name>
<evidence type="ECO:0000313" key="7">
    <source>
        <dbReference type="EMBL" id="CAI9264588.1"/>
    </source>
</evidence>
<dbReference type="InterPro" id="IPR008930">
    <property type="entry name" value="Terpenoid_cyclase/PrenylTrfase"/>
</dbReference>
<evidence type="ECO:0000256" key="5">
    <source>
        <dbReference type="SAM" id="MobiDB-lite"/>
    </source>
</evidence>
<keyword evidence="8" id="KW-1185">Reference proteome</keyword>
<proteinExistence type="predicted"/>
<dbReference type="PANTHER" id="PTHR31225">
    <property type="entry name" value="OS04G0344100 PROTEIN-RELATED"/>
    <property type="match status" value="1"/>
</dbReference>
<dbReference type="EMBL" id="OX465086">
    <property type="protein sequence ID" value="CAI9264588.1"/>
    <property type="molecule type" value="Genomic_DNA"/>
</dbReference>
<dbReference type="Proteomes" id="UP001177003">
    <property type="component" value="Chromosome 0"/>
</dbReference>
<comment type="cofactor">
    <cofactor evidence="1">
        <name>Mg(2+)</name>
        <dbReference type="ChEBI" id="CHEBI:18420"/>
    </cofactor>
</comment>
<evidence type="ECO:0000256" key="3">
    <source>
        <dbReference type="ARBA" id="ARBA00022842"/>
    </source>
</evidence>
<dbReference type="Gene3D" id="1.10.600.10">
    <property type="entry name" value="Farnesyl Diphosphate Synthase"/>
    <property type="match status" value="1"/>
</dbReference>
<accession>A0AA35YAW3</accession>
<dbReference type="AlphaFoldDB" id="A0AA35YAW3"/>
<dbReference type="PANTHER" id="PTHR31225:SF120">
    <property type="entry name" value="GERMACRENE-A SYNTHASE"/>
    <property type="match status" value="1"/>
</dbReference>
<dbReference type="GO" id="GO:0016114">
    <property type="term" value="P:terpenoid biosynthetic process"/>
    <property type="evidence" value="ECO:0007669"/>
    <property type="project" value="InterPro"/>
</dbReference>
<feature type="domain" description="Terpene synthase N-terminal" evidence="6">
    <location>
        <begin position="45"/>
        <end position="143"/>
    </location>
</feature>
<protein>
    <recommendedName>
        <fullName evidence="6">Terpene synthase N-terminal domain-containing protein</fullName>
    </recommendedName>
</protein>